<dbReference type="SMART" id="SM00867">
    <property type="entry name" value="YceI"/>
    <property type="match status" value="1"/>
</dbReference>
<accession>A0A4Q0NSK1</accession>
<dbReference type="SUPFAM" id="SSF101874">
    <property type="entry name" value="YceI-like"/>
    <property type="match status" value="1"/>
</dbReference>
<dbReference type="InterPro" id="IPR007372">
    <property type="entry name" value="Lipid/polyisoprenoid-bd_YceI"/>
</dbReference>
<organism evidence="2 3">
    <name type="scientific">Leeuwenhoekiella aestuarii</name>
    <dbReference type="NCBI Taxonomy" id="2249426"/>
    <lineage>
        <taxon>Bacteria</taxon>
        <taxon>Pseudomonadati</taxon>
        <taxon>Bacteroidota</taxon>
        <taxon>Flavobacteriia</taxon>
        <taxon>Flavobacteriales</taxon>
        <taxon>Flavobacteriaceae</taxon>
        <taxon>Leeuwenhoekiella</taxon>
    </lineage>
</organism>
<dbReference type="RefSeq" id="WP_128761865.1">
    <property type="nucleotide sequence ID" value="NZ_QOVI01000005.1"/>
</dbReference>
<feature type="domain" description="Lipid/polyisoprenoid-binding YceI-like" evidence="1">
    <location>
        <begin position="57"/>
        <end position="217"/>
    </location>
</feature>
<keyword evidence="3" id="KW-1185">Reference proteome</keyword>
<comment type="caution">
    <text evidence="2">The sequence shown here is derived from an EMBL/GenBank/DDBJ whole genome shotgun (WGS) entry which is preliminary data.</text>
</comment>
<dbReference type="Pfam" id="PF04264">
    <property type="entry name" value="YceI"/>
    <property type="match status" value="1"/>
</dbReference>
<dbReference type="AlphaFoldDB" id="A0A4Q0NSK1"/>
<reference evidence="2 3" key="1">
    <citation type="submission" date="2018-07" db="EMBL/GenBank/DDBJ databases">
        <title>Leeuwenhoekiella genomics.</title>
        <authorList>
            <person name="Tahon G."/>
            <person name="Willems A."/>
        </authorList>
    </citation>
    <scope>NUCLEOTIDE SEQUENCE [LARGE SCALE GENOMIC DNA]</scope>
    <source>
        <strain evidence="2 3">R-50232</strain>
    </source>
</reference>
<proteinExistence type="predicted"/>
<evidence type="ECO:0000259" key="1">
    <source>
        <dbReference type="SMART" id="SM00867"/>
    </source>
</evidence>
<gene>
    <name evidence="2" type="ORF">DSM04_10555</name>
</gene>
<protein>
    <submittedName>
        <fullName evidence="2">Polyisoprenoid-binding protein YceI</fullName>
    </submittedName>
</protein>
<evidence type="ECO:0000313" key="3">
    <source>
        <dbReference type="Proteomes" id="UP000289821"/>
    </source>
</evidence>
<evidence type="ECO:0000313" key="2">
    <source>
        <dbReference type="EMBL" id="RXG13077.1"/>
    </source>
</evidence>
<dbReference type="PANTHER" id="PTHR34406:SF1">
    <property type="entry name" value="PROTEIN YCEI"/>
    <property type="match status" value="1"/>
</dbReference>
<dbReference type="Gene3D" id="2.40.128.110">
    <property type="entry name" value="Lipid/polyisoprenoid-binding, YceI-like"/>
    <property type="match status" value="1"/>
</dbReference>
<sequence>MKIQNPFNNLDQGLEKLNSASKKAFNFLNRDNRVKSILILAVGVAAASFTTKTIMEKVSVKSSSITWLGKKVTGKHMGTIDLKEGYFEMDGENITGGEFVIDMNSIVCTDLEGDSKGQLEGHLKSDDFFGVENFPTAKLVITKAVKEGNSYAVSGDLTIKETTEPVTFEFEKAGDTFTTTLTIDRSKYNVRYGSGSFFDNLGDKTIYDDFTLDINLSI</sequence>
<dbReference type="InterPro" id="IPR036761">
    <property type="entry name" value="TTHA0802/YceI-like_sf"/>
</dbReference>
<name>A0A4Q0NSK1_9FLAO</name>
<dbReference type="EMBL" id="QOVI01000005">
    <property type="protein sequence ID" value="RXG13077.1"/>
    <property type="molecule type" value="Genomic_DNA"/>
</dbReference>
<dbReference type="Proteomes" id="UP000289821">
    <property type="component" value="Unassembled WGS sequence"/>
</dbReference>
<dbReference type="PANTHER" id="PTHR34406">
    <property type="entry name" value="PROTEIN YCEI"/>
    <property type="match status" value="1"/>
</dbReference>